<sequence length="380" mass="42555">MRPIRAGQELVQLTGAPAKDGPPAELIFGDWYPALRASSLKRKDTAVITLLGIPMLLGRKSDGALFAMRDLCPHRGIPLSAGWFDGETVQCKYHGWRFEPCSGQCQEIPSLTSHDSLEPTKIYANSFPVVERDGYAWVYVPEAGAGRITEEAALPPVPELPKFGNRFRSAHLQAELPCNVDHGIIGLMDPAHGPFVHRAWWWRSAASIHEKTKKFEPIEDLEHDGFNAGFRMSPHAPSSNSAPYRLLGRPVTTIDFVLPNRRYETILAENARGKKRWFSSLTTVTPVTASTCRIDVIAAWDIAYHVPFITPIARYFGARFVQQDQQTMIEQARGLRSNPGLMLIDDADKPAKWYFALKQRRLKGVGEHPLSGPVELHWRS</sequence>
<dbReference type="InterPro" id="IPR036922">
    <property type="entry name" value="Rieske_2Fe-2S_sf"/>
</dbReference>
<dbReference type="PANTHER" id="PTHR21266">
    <property type="entry name" value="IRON-SULFUR DOMAIN CONTAINING PROTEIN"/>
    <property type="match status" value="1"/>
</dbReference>
<name>A0A7W7ZTN9_9BACT</name>
<dbReference type="PROSITE" id="PS51296">
    <property type="entry name" value="RIESKE"/>
    <property type="match status" value="1"/>
</dbReference>
<dbReference type="RefSeq" id="WP_184259115.1">
    <property type="nucleotide sequence ID" value="NZ_JACHIO010000021.1"/>
</dbReference>
<keyword evidence="3" id="KW-0560">Oxidoreductase</keyword>
<evidence type="ECO:0000313" key="8">
    <source>
        <dbReference type="Proteomes" id="UP000584867"/>
    </source>
</evidence>
<dbReference type="SUPFAM" id="SSF50022">
    <property type="entry name" value="ISP domain"/>
    <property type="match status" value="1"/>
</dbReference>
<dbReference type="CDD" id="cd03469">
    <property type="entry name" value="Rieske_RO_Alpha_N"/>
    <property type="match status" value="1"/>
</dbReference>
<proteinExistence type="predicted"/>
<dbReference type="GO" id="GO:0046872">
    <property type="term" value="F:metal ion binding"/>
    <property type="evidence" value="ECO:0007669"/>
    <property type="project" value="UniProtKB-KW"/>
</dbReference>
<dbReference type="Proteomes" id="UP000584867">
    <property type="component" value="Unassembled WGS sequence"/>
</dbReference>
<keyword evidence="7" id="KW-0223">Dioxygenase</keyword>
<accession>A0A7W7ZTN9</accession>
<keyword evidence="5" id="KW-0411">Iron-sulfur</keyword>
<dbReference type="AlphaFoldDB" id="A0A7W7ZTN9"/>
<dbReference type="GO" id="GO:0051537">
    <property type="term" value="F:2 iron, 2 sulfur cluster binding"/>
    <property type="evidence" value="ECO:0007669"/>
    <property type="project" value="UniProtKB-KW"/>
</dbReference>
<keyword evidence="1" id="KW-0001">2Fe-2S</keyword>
<dbReference type="EMBL" id="JACHIO010000021">
    <property type="protein sequence ID" value="MBB5065970.1"/>
    <property type="molecule type" value="Genomic_DNA"/>
</dbReference>
<dbReference type="Pfam" id="PF00355">
    <property type="entry name" value="Rieske"/>
    <property type="match status" value="1"/>
</dbReference>
<dbReference type="GO" id="GO:0051213">
    <property type="term" value="F:dioxygenase activity"/>
    <property type="evidence" value="ECO:0007669"/>
    <property type="project" value="UniProtKB-KW"/>
</dbReference>
<evidence type="ECO:0000259" key="6">
    <source>
        <dbReference type="PROSITE" id="PS51296"/>
    </source>
</evidence>
<dbReference type="PANTHER" id="PTHR21266:SF60">
    <property type="entry name" value="3-KETOSTEROID-9-ALPHA-MONOOXYGENASE, OXYGENASE COMPONENT"/>
    <property type="match status" value="1"/>
</dbReference>
<keyword evidence="4" id="KW-0408">Iron</keyword>
<dbReference type="InterPro" id="IPR017941">
    <property type="entry name" value="Rieske_2Fe-2S"/>
</dbReference>
<dbReference type="InterPro" id="IPR050584">
    <property type="entry name" value="Cholesterol_7-desaturase"/>
</dbReference>
<evidence type="ECO:0000256" key="2">
    <source>
        <dbReference type="ARBA" id="ARBA00022723"/>
    </source>
</evidence>
<dbReference type="Gene3D" id="2.102.10.10">
    <property type="entry name" value="Rieske [2Fe-2S] iron-sulphur domain"/>
    <property type="match status" value="1"/>
</dbReference>
<feature type="domain" description="Rieske" evidence="6">
    <location>
        <begin position="31"/>
        <end position="138"/>
    </location>
</feature>
<dbReference type="Gene3D" id="3.90.380.10">
    <property type="entry name" value="Naphthalene 1,2-dioxygenase Alpha Subunit, Chain A, domain 1"/>
    <property type="match status" value="1"/>
</dbReference>
<organism evidence="7 8">
    <name type="scientific">Granulicella mallensis</name>
    <dbReference type="NCBI Taxonomy" id="940614"/>
    <lineage>
        <taxon>Bacteria</taxon>
        <taxon>Pseudomonadati</taxon>
        <taxon>Acidobacteriota</taxon>
        <taxon>Terriglobia</taxon>
        <taxon>Terriglobales</taxon>
        <taxon>Acidobacteriaceae</taxon>
        <taxon>Granulicella</taxon>
    </lineage>
</organism>
<evidence type="ECO:0000256" key="5">
    <source>
        <dbReference type="ARBA" id="ARBA00023014"/>
    </source>
</evidence>
<comment type="caution">
    <text evidence="7">The sequence shown here is derived from an EMBL/GenBank/DDBJ whole genome shotgun (WGS) entry which is preliminary data.</text>
</comment>
<evidence type="ECO:0000256" key="4">
    <source>
        <dbReference type="ARBA" id="ARBA00023004"/>
    </source>
</evidence>
<evidence type="ECO:0000256" key="1">
    <source>
        <dbReference type="ARBA" id="ARBA00022714"/>
    </source>
</evidence>
<keyword evidence="2" id="KW-0479">Metal-binding</keyword>
<gene>
    <name evidence="7" type="ORF">HDF15_004340</name>
</gene>
<evidence type="ECO:0000256" key="3">
    <source>
        <dbReference type="ARBA" id="ARBA00023002"/>
    </source>
</evidence>
<reference evidence="7 8" key="1">
    <citation type="submission" date="2020-08" db="EMBL/GenBank/DDBJ databases">
        <title>Genomic Encyclopedia of Type Strains, Phase IV (KMG-V): Genome sequencing to study the core and pangenomes of soil and plant-associated prokaryotes.</title>
        <authorList>
            <person name="Whitman W."/>
        </authorList>
    </citation>
    <scope>NUCLEOTIDE SEQUENCE [LARGE SCALE GENOMIC DNA]</scope>
    <source>
        <strain evidence="7 8">X5P3</strain>
    </source>
</reference>
<dbReference type="SUPFAM" id="SSF55961">
    <property type="entry name" value="Bet v1-like"/>
    <property type="match status" value="1"/>
</dbReference>
<evidence type="ECO:0000313" key="7">
    <source>
        <dbReference type="EMBL" id="MBB5065970.1"/>
    </source>
</evidence>
<protein>
    <submittedName>
        <fullName evidence="7">Phenylpropionate dioxygenase-like ring-hydroxylating dioxygenase large terminal subunit</fullName>
    </submittedName>
</protein>